<evidence type="ECO:0000313" key="2">
    <source>
        <dbReference type="Proteomes" id="UP000279833"/>
    </source>
</evidence>
<accession>A0A183JMA3</accession>
<dbReference type="EMBL" id="UZAK01004574">
    <property type="protein sequence ID" value="VDO84763.1"/>
    <property type="molecule type" value="Genomic_DNA"/>
</dbReference>
<gene>
    <name evidence="1" type="ORF">SCUD_LOCUS3835</name>
</gene>
<proteinExistence type="predicted"/>
<name>A0A183JMA3_9TREM</name>
<dbReference type="AlphaFoldDB" id="A0A183JMA3"/>
<protein>
    <submittedName>
        <fullName evidence="3">Oxidoreductase</fullName>
    </submittedName>
</protein>
<reference evidence="1 2" key="2">
    <citation type="submission" date="2018-11" db="EMBL/GenBank/DDBJ databases">
        <authorList>
            <consortium name="Pathogen Informatics"/>
        </authorList>
    </citation>
    <scope>NUCLEOTIDE SEQUENCE [LARGE SCALE GENOMIC DNA]</scope>
    <source>
        <strain evidence="1">Dakar</strain>
        <strain evidence="2">Dakar, Senegal</strain>
    </source>
</reference>
<organism evidence="3">
    <name type="scientific">Schistosoma curassoni</name>
    <dbReference type="NCBI Taxonomy" id="6186"/>
    <lineage>
        <taxon>Eukaryota</taxon>
        <taxon>Metazoa</taxon>
        <taxon>Spiralia</taxon>
        <taxon>Lophotrochozoa</taxon>
        <taxon>Platyhelminthes</taxon>
        <taxon>Trematoda</taxon>
        <taxon>Digenea</taxon>
        <taxon>Strigeidida</taxon>
        <taxon>Schistosomatoidea</taxon>
        <taxon>Schistosomatidae</taxon>
        <taxon>Schistosoma</taxon>
    </lineage>
</organism>
<evidence type="ECO:0000313" key="1">
    <source>
        <dbReference type="EMBL" id="VDO84763.1"/>
    </source>
</evidence>
<evidence type="ECO:0000313" key="3">
    <source>
        <dbReference type="WBParaSite" id="SCUD_0000383501-mRNA-1"/>
    </source>
</evidence>
<keyword evidence="2" id="KW-1185">Reference proteome</keyword>
<dbReference type="Proteomes" id="UP000279833">
    <property type="component" value="Unassembled WGS sequence"/>
</dbReference>
<dbReference type="WBParaSite" id="SCUD_0000383501-mRNA-1">
    <property type="protein sequence ID" value="SCUD_0000383501-mRNA-1"/>
    <property type="gene ID" value="SCUD_0000383501"/>
</dbReference>
<reference evidence="3" key="1">
    <citation type="submission" date="2016-06" db="UniProtKB">
        <authorList>
            <consortium name="WormBaseParasite"/>
        </authorList>
    </citation>
    <scope>IDENTIFICATION</scope>
</reference>
<sequence>MVIATVGPIIEKIPFSKFKLLKLAVRCSSPLKRTKSIGISGIGIPK</sequence>